<evidence type="ECO:0000313" key="10">
    <source>
        <dbReference type="Proteomes" id="UP000679575"/>
    </source>
</evidence>
<dbReference type="GO" id="GO:0005524">
    <property type="term" value="F:ATP binding"/>
    <property type="evidence" value="ECO:0007669"/>
    <property type="project" value="UniProtKB-KW"/>
</dbReference>
<name>A0ABX7YR94_9GAMM</name>
<dbReference type="Proteomes" id="UP000679575">
    <property type="component" value="Chromosome"/>
</dbReference>
<dbReference type="InterPro" id="IPR050052">
    <property type="entry name" value="ATP-dep_Clp_protease_ClpX"/>
</dbReference>
<dbReference type="SUPFAM" id="SSF57716">
    <property type="entry name" value="Glucocorticoid receptor-like (DNA-binding domain)"/>
    <property type="match status" value="1"/>
</dbReference>
<feature type="binding site" evidence="6 7">
    <location>
        <position position="16"/>
    </location>
    <ligand>
        <name>Zn(2+)</name>
        <dbReference type="ChEBI" id="CHEBI:29105"/>
    </ligand>
</feature>
<comment type="function">
    <text evidence="6">ATP-dependent specificity component of the Clp protease. It directs the protease to specific substrates. Can perform chaperone functions in the absence of ClpP.</text>
</comment>
<evidence type="ECO:0000313" key="9">
    <source>
        <dbReference type="EMBL" id="QUN04701.1"/>
    </source>
</evidence>
<proteinExistence type="inferred from homology"/>
<dbReference type="GO" id="GO:0006508">
    <property type="term" value="P:proteolysis"/>
    <property type="evidence" value="ECO:0007669"/>
    <property type="project" value="UniProtKB-KW"/>
</dbReference>
<dbReference type="InterPro" id="IPR046425">
    <property type="entry name" value="ClpX_bact"/>
</dbReference>
<evidence type="ECO:0000256" key="3">
    <source>
        <dbReference type="ARBA" id="ARBA00022833"/>
    </source>
</evidence>
<keyword evidence="10" id="KW-1185">Reference proteome</keyword>
<dbReference type="SMART" id="SM00382">
    <property type="entry name" value="AAA"/>
    <property type="match status" value="1"/>
</dbReference>
<keyword evidence="9" id="KW-0378">Hydrolase</keyword>
<dbReference type="InterPro" id="IPR038366">
    <property type="entry name" value="Znf_CppX_C4_sf"/>
</dbReference>
<accession>A0ABX7YR94</accession>
<keyword evidence="2 6" id="KW-0547">Nucleotide-binding</keyword>
<keyword evidence="1 6" id="KW-0479">Metal-binding</keyword>
<feature type="domain" description="ClpX-type ZB" evidence="8">
    <location>
        <begin position="4"/>
        <end position="57"/>
    </location>
</feature>
<comment type="similarity">
    <text evidence="6 7">Belongs to the ClpX chaperone family.</text>
</comment>
<dbReference type="SMART" id="SM01086">
    <property type="entry name" value="ClpB_D2-small"/>
    <property type="match status" value="1"/>
</dbReference>
<keyword evidence="9" id="KW-0645">Protease</keyword>
<dbReference type="Pfam" id="PF10431">
    <property type="entry name" value="ClpB_D2-small"/>
    <property type="match status" value="1"/>
</dbReference>
<dbReference type="PROSITE" id="PS51902">
    <property type="entry name" value="CLPX_ZB"/>
    <property type="match status" value="1"/>
</dbReference>
<dbReference type="EMBL" id="CP073587">
    <property type="protein sequence ID" value="QUN04701.1"/>
    <property type="molecule type" value="Genomic_DNA"/>
</dbReference>
<sequence>MGDNKGNGDNGKLLYCSFCGKSQHEVRKLIAGPSVYVCDECVELCNDIIREEIKDISPKRDHDKLPTPHELRAHLDDYVIGQEQAKKVLSVAVYNHYKRLKHSVPKDGVELGKSNILLIGPTGSGKTLLAETLARFLDVPFTMADATTLTEAGYVGEDVENIIQKLLQKCDYDVEKAQRGIVYIDEIDKISRKSDNPSITRDVSGEGVQQALLKLIEGTVAAVPPQGGRKHPQQEFLQVDTSRILFICGGAFAGLEKVIEQRSHIGSGIGFGAQVKGQADKKNISDTLLDVEPGDLVKYGLIPEFIGRLPVVATLSELDEAALVQILSEPKNAITKQFSALFEMENVELEFREDALKAIAQKAMTRKTGARGLRSIVEAILLNTMYDLPSLKNVVKVVVDESVVKGESAPILIYENSESQAASGEH</sequence>
<dbReference type="NCBIfam" id="TIGR00382">
    <property type="entry name" value="clpX"/>
    <property type="match status" value="1"/>
</dbReference>
<organism evidence="9 10">
    <name type="scientific">Shewanella yunxiaonensis</name>
    <dbReference type="NCBI Taxonomy" id="2829809"/>
    <lineage>
        <taxon>Bacteria</taxon>
        <taxon>Pseudomonadati</taxon>
        <taxon>Pseudomonadota</taxon>
        <taxon>Gammaproteobacteria</taxon>
        <taxon>Alteromonadales</taxon>
        <taxon>Shewanellaceae</taxon>
        <taxon>Shewanella</taxon>
    </lineage>
</organism>
<dbReference type="NCBIfam" id="NF003745">
    <property type="entry name" value="PRK05342.1"/>
    <property type="match status" value="1"/>
</dbReference>
<feature type="binding site" evidence="6 7">
    <location>
        <position position="41"/>
    </location>
    <ligand>
        <name>Zn(2+)</name>
        <dbReference type="ChEBI" id="CHEBI:29105"/>
    </ligand>
</feature>
<protein>
    <recommendedName>
        <fullName evidence="6">ATP-dependent Clp protease ATP-binding subunit ClpX</fullName>
    </recommendedName>
</protein>
<dbReference type="InterPro" id="IPR003593">
    <property type="entry name" value="AAA+_ATPase"/>
</dbReference>
<dbReference type="InterPro" id="IPR004487">
    <property type="entry name" value="Clp_protease_ATP-bd_su_ClpX"/>
</dbReference>
<reference evidence="9 10" key="1">
    <citation type="submission" date="2021-04" db="EMBL/GenBank/DDBJ databases">
        <title>Novel species identification of genus Shewanella.</title>
        <authorList>
            <person name="Liu G."/>
        </authorList>
    </citation>
    <scope>NUCLEOTIDE SEQUENCE [LARGE SCALE GENOMIC DNA]</scope>
    <source>
        <strain evidence="9 10">FJAT-54481</strain>
    </source>
</reference>
<dbReference type="InterPro" id="IPR027417">
    <property type="entry name" value="P-loop_NTPase"/>
</dbReference>
<dbReference type="InterPro" id="IPR010603">
    <property type="entry name" value="Znf_CppX_C4"/>
</dbReference>
<keyword evidence="5 6" id="KW-0143">Chaperone</keyword>
<dbReference type="SMART" id="SM00994">
    <property type="entry name" value="zf-C4_ClpX"/>
    <property type="match status" value="1"/>
</dbReference>
<keyword evidence="3 6" id="KW-0862">Zinc</keyword>
<feature type="binding site" evidence="6">
    <location>
        <begin position="121"/>
        <end position="128"/>
    </location>
    <ligand>
        <name>ATP</name>
        <dbReference type="ChEBI" id="CHEBI:30616"/>
    </ligand>
</feature>
<feature type="binding site" evidence="6 7">
    <location>
        <position position="19"/>
    </location>
    <ligand>
        <name>Zn(2+)</name>
        <dbReference type="ChEBI" id="CHEBI:29105"/>
    </ligand>
</feature>
<gene>
    <name evidence="6 9" type="primary">clpX</name>
    <name evidence="9" type="ORF">KDN34_10580</name>
</gene>
<evidence type="ECO:0000256" key="5">
    <source>
        <dbReference type="ARBA" id="ARBA00023186"/>
    </source>
</evidence>
<dbReference type="PANTHER" id="PTHR48102:SF7">
    <property type="entry name" value="ATP-DEPENDENT CLP PROTEASE ATP-BINDING SUBUNIT CLPX-LIKE, MITOCHONDRIAL"/>
    <property type="match status" value="1"/>
</dbReference>
<dbReference type="GO" id="GO:0004252">
    <property type="term" value="F:serine-type endopeptidase activity"/>
    <property type="evidence" value="ECO:0007669"/>
    <property type="project" value="UniProtKB-EC"/>
</dbReference>
<dbReference type="HAMAP" id="MF_00175">
    <property type="entry name" value="ClpX"/>
    <property type="match status" value="1"/>
</dbReference>
<evidence type="ECO:0000256" key="1">
    <source>
        <dbReference type="ARBA" id="ARBA00022723"/>
    </source>
</evidence>
<dbReference type="Pfam" id="PF07724">
    <property type="entry name" value="AAA_2"/>
    <property type="match status" value="1"/>
</dbReference>
<dbReference type="Gene3D" id="6.20.220.10">
    <property type="entry name" value="ClpX chaperone, C4-type zinc finger domain"/>
    <property type="match status" value="1"/>
</dbReference>
<dbReference type="Gene3D" id="3.40.50.300">
    <property type="entry name" value="P-loop containing nucleotide triphosphate hydrolases"/>
    <property type="match status" value="1"/>
</dbReference>
<evidence type="ECO:0000259" key="8">
    <source>
        <dbReference type="PROSITE" id="PS51902"/>
    </source>
</evidence>
<evidence type="ECO:0000256" key="2">
    <source>
        <dbReference type="ARBA" id="ARBA00022741"/>
    </source>
</evidence>
<evidence type="ECO:0000256" key="7">
    <source>
        <dbReference type="PROSITE-ProRule" id="PRU01250"/>
    </source>
</evidence>
<dbReference type="SUPFAM" id="SSF52540">
    <property type="entry name" value="P-loop containing nucleoside triphosphate hydrolases"/>
    <property type="match status" value="1"/>
</dbReference>
<dbReference type="InterPro" id="IPR019489">
    <property type="entry name" value="Clp_ATPase_C"/>
</dbReference>
<evidence type="ECO:0000256" key="4">
    <source>
        <dbReference type="ARBA" id="ARBA00022840"/>
    </source>
</evidence>
<dbReference type="InterPro" id="IPR059188">
    <property type="entry name" value="Znf_CLPX-like"/>
</dbReference>
<comment type="subunit">
    <text evidence="6">Component of the ClpX-ClpP complex. Forms a hexameric ring that, in the presence of ATP, binds to fourteen ClpP subunits assembled into a disk-like structure with a central cavity, resembling the structure of eukaryotic proteasomes.</text>
</comment>
<dbReference type="RefSeq" id="WP_212593754.1">
    <property type="nucleotide sequence ID" value="NZ_CP073587.1"/>
</dbReference>
<dbReference type="CDD" id="cd19497">
    <property type="entry name" value="RecA-like_ClpX"/>
    <property type="match status" value="1"/>
</dbReference>
<evidence type="ECO:0000256" key="6">
    <source>
        <dbReference type="HAMAP-Rule" id="MF_00175"/>
    </source>
</evidence>
<dbReference type="PANTHER" id="PTHR48102">
    <property type="entry name" value="ATP-DEPENDENT CLP PROTEASE ATP-BINDING SUBUNIT CLPX-LIKE, MITOCHONDRIAL-RELATED"/>
    <property type="match status" value="1"/>
</dbReference>
<feature type="binding site" evidence="6 7">
    <location>
        <position position="38"/>
    </location>
    <ligand>
        <name>Zn(2+)</name>
        <dbReference type="ChEBI" id="CHEBI:29105"/>
    </ligand>
</feature>
<dbReference type="InterPro" id="IPR003959">
    <property type="entry name" value="ATPase_AAA_core"/>
</dbReference>
<dbReference type="Gene3D" id="1.10.8.60">
    <property type="match status" value="1"/>
</dbReference>
<keyword evidence="4 6" id="KW-0067">ATP-binding</keyword>
<dbReference type="Pfam" id="PF06689">
    <property type="entry name" value="zf-C4_ClpX"/>
    <property type="match status" value="1"/>
</dbReference>